<gene>
    <name evidence="1" type="ORF">LCGC14_1144840</name>
</gene>
<evidence type="ECO:0000313" key="1">
    <source>
        <dbReference type="EMBL" id="KKM99736.1"/>
    </source>
</evidence>
<reference evidence="1" key="1">
    <citation type="journal article" date="2015" name="Nature">
        <title>Complex archaea that bridge the gap between prokaryotes and eukaryotes.</title>
        <authorList>
            <person name="Spang A."/>
            <person name="Saw J.H."/>
            <person name="Jorgensen S.L."/>
            <person name="Zaremba-Niedzwiedzka K."/>
            <person name="Martijn J."/>
            <person name="Lind A.E."/>
            <person name="van Eijk R."/>
            <person name="Schleper C."/>
            <person name="Guy L."/>
            <person name="Ettema T.J."/>
        </authorList>
    </citation>
    <scope>NUCLEOTIDE SEQUENCE</scope>
</reference>
<name>A0A0F9MKC1_9ZZZZ</name>
<comment type="caution">
    <text evidence="1">The sequence shown here is derived from an EMBL/GenBank/DDBJ whole genome shotgun (WGS) entry which is preliminary data.</text>
</comment>
<protein>
    <submittedName>
        <fullName evidence="1">Uncharacterized protein</fullName>
    </submittedName>
</protein>
<dbReference type="AlphaFoldDB" id="A0A0F9MKC1"/>
<sequence length="75" mass="9092">MRDWLAERLYLAHKRKGWGYWSIRGCWQIQQWLTVPPILLIKLLNRNLLIRLIRRGSSVWSTKMFDDQLRRGGLL</sequence>
<organism evidence="1">
    <name type="scientific">marine sediment metagenome</name>
    <dbReference type="NCBI Taxonomy" id="412755"/>
    <lineage>
        <taxon>unclassified sequences</taxon>
        <taxon>metagenomes</taxon>
        <taxon>ecological metagenomes</taxon>
    </lineage>
</organism>
<accession>A0A0F9MKC1</accession>
<proteinExistence type="predicted"/>
<dbReference type="EMBL" id="LAZR01005462">
    <property type="protein sequence ID" value="KKM99736.1"/>
    <property type="molecule type" value="Genomic_DNA"/>
</dbReference>